<dbReference type="GO" id="GO:0019028">
    <property type="term" value="C:viral capsid"/>
    <property type="evidence" value="ECO:0007669"/>
    <property type="project" value="InterPro"/>
</dbReference>
<proteinExistence type="predicted"/>
<sequence>MDYDDEYDARVDIGAVDRIIRHNTFRLKSKFANFLFRYLEHVRPEERTNLEAFRSRLDDLDSENEFEISNFTLDNVINQMKNLLIYVTPGPSMNIEPSSTSVTTANLIFTNNDDIDTIKLYLTNLLRNENLKPLTYQSLTELDQRLQKESIIYADVLSELRLDAIDCEQNTVLQRFLNIYQNYGIANCVDTDLRYYVEKLRDFDRSTLPPTVADALKTIIYNMDSPYKIQVTMDRQEYLTGATNINIRALFNRYNEIQPIKFVSSEMSSATPMDATTSASFKRKLVSEDRKTYSSSSEYDDDTVVIGGVRRMISDIGSSDSSSNLRKRRRKRTAKKIFRDSTPLPITTTISSTTTTTTTEPITSVASDRIFIDGVRQSAKPIMALPPLLLYIIRIVPTDVDASLLTCPSNALSSNINTFNFYGKLSKIKLLNLTTIDRNVHFFELLEPLAYYSVSLNDINRSIWFISKAGNYFEANAFNFNSIRSSLSRETDDSDRIALFMIRYNFLWHYRQFISKLMSSPISPYKNQKIINVLQVCSNSVNRAFEKANIRLNNTKIYSGPVDDIVRLMNGMFADLLI</sequence>
<organism evidence="1">
    <name type="scientific">Trichoplusia ni single nucleopolyhedrovirus</name>
    <dbReference type="NCBI Taxonomy" id="332054"/>
    <lineage>
        <taxon>Viruses</taxon>
        <taxon>Viruses incertae sedis</taxon>
        <taxon>Naldaviricetes</taxon>
        <taxon>Lefavirales</taxon>
        <taxon>Baculoviridae</taxon>
        <taxon>Alphabaculovirus</taxon>
        <taxon>Alphabaculovirus trini</taxon>
    </lineage>
</organism>
<evidence type="ECO:0000313" key="1">
    <source>
        <dbReference type="EMBL" id="QBI90316.1"/>
    </source>
</evidence>
<reference evidence="1" key="1">
    <citation type="submission" date="2018-07" db="EMBL/GenBank/DDBJ databases">
        <title>A new Alphabaculovirus highly virulent isolated from Trichoplusia ni (TnSNPV).</title>
        <authorList>
            <person name="Bivian-Hernandez M.D.L.A."/>
            <person name="Del Rincon-Castro M.C."/>
            <person name="Ibarra J.E."/>
        </authorList>
    </citation>
    <scope>NUCLEOTIDE SEQUENCE</scope>
    <source>
        <strain evidence="1">LBIV-4</strain>
    </source>
</reference>
<dbReference type="Pfam" id="PF07267">
    <property type="entry name" value="Nucleo_P87"/>
    <property type="match status" value="1"/>
</dbReference>
<accession>A0A481V7Y4</accession>
<protein>
    <submittedName>
        <fullName evidence="1">p87/vp80</fullName>
    </submittedName>
</protein>
<dbReference type="InterPro" id="IPR009893">
    <property type="entry name" value="Nucleo_P80/P87"/>
</dbReference>
<dbReference type="EMBL" id="MH577296">
    <property type="protein sequence ID" value="QBI90316.1"/>
    <property type="molecule type" value="Genomic_DNA"/>
</dbReference>
<name>A0A481V7Y4_9ABAC</name>